<dbReference type="SUPFAM" id="SSF50952">
    <property type="entry name" value="Soluble quinoprotein glucose dehydrogenase"/>
    <property type="match status" value="1"/>
</dbReference>
<dbReference type="PANTHER" id="PTHR33546:SF1">
    <property type="entry name" value="LARGE, MULTIFUNCTIONAL SECRETED PROTEIN"/>
    <property type="match status" value="1"/>
</dbReference>
<name>A0A934VTL5_9BACT</name>
<evidence type="ECO:0000256" key="1">
    <source>
        <dbReference type="SAM" id="SignalP"/>
    </source>
</evidence>
<dbReference type="Pfam" id="PF23500">
    <property type="entry name" value="DUF7133"/>
    <property type="match status" value="1"/>
</dbReference>
<comment type="caution">
    <text evidence="3">The sequence shown here is derived from an EMBL/GenBank/DDBJ whole genome shotgun (WGS) entry which is preliminary data.</text>
</comment>
<reference evidence="3" key="1">
    <citation type="submission" date="2021-01" db="EMBL/GenBank/DDBJ databases">
        <title>Modified the classification status of verrucomicrobia.</title>
        <authorList>
            <person name="Feng X."/>
        </authorList>
    </citation>
    <scope>NUCLEOTIDE SEQUENCE</scope>
    <source>
        <strain evidence="3">KCTC 13126</strain>
    </source>
</reference>
<proteinExistence type="predicted"/>
<feature type="domain" description="DUF7133" evidence="2">
    <location>
        <begin position="72"/>
        <end position="166"/>
    </location>
</feature>
<dbReference type="SUPFAM" id="SSF63829">
    <property type="entry name" value="Calcium-dependent phosphotriesterase"/>
    <property type="match status" value="1"/>
</dbReference>
<feature type="chain" id="PRO_5036897352" description="DUF7133 domain-containing protein" evidence="1">
    <location>
        <begin position="19"/>
        <end position="508"/>
    </location>
</feature>
<dbReference type="Proteomes" id="UP000617628">
    <property type="component" value="Unassembled WGS sequence"/>
</dbReference>
<dbReference type="InterPro" id="IPR011042">
    <property type="entry name" value="6-blade_b-propeller_TolB-like"/>
</dbReference>
<sequence>MKAVFLIVLSSLIPSAFAESYKVETIEFPLYVAPEVGGIDFTPDGEIVVALRRYGVLMARPTEDPTAFPWRVFSEDILHNACGLQVISKDEIILSQMAELTRLRDTDGDGIADSYENISDQWGVSGNYHETNTIVSHPDGGWYIAIGTASHNGPTFYKTRGEFSDMGRLGRNFSGVQWKGWVLRLDEAGNATPFASGFRMHNGIGLSPSGQLFATDNQGDWRGTSPLYLVEEGNFYGHPSSLVWDEAFTSNVSDNPLQYFIDNEDAYEAHRTRAAVELPQGFMCNSPSQPLFDTTDGAFGPFAGQVFIGDIAGARIIRCMLEEVDGFTQGACVKFIDHDLRPGNNRLAFSPDGKSLYTGQTVRGWGKPSEGMQRITFTGEMPFEVQSMSLSKDGFELRFTKAVDPQAASDIANYAMKRYWYKSTHAYGSPQHDLTDILIRNVTLGKDGRSVHLKVDGLQKKRIFELNLGDNIVASDGTPLTQPQTLLLPHQTPQIAWPTLSLTRFSFL</sequence>
<feature type="signal peptide" evidence="1">
    <location>
        <begin position="1"/>
        <end position="18"/>
    </location>
</feature>
<dbReference type="InterPro" id="IPR011041">
    <property type="entry name" value="Quinoprot_gluc/sorb_DH_b-prop"/>
</dbReference>
<organism evidence="3 4">
    <name type="scientific">Pelagicoccus mobilis</name>
    <dbReference type="NCBI Taxonomy" id="415221"/>
    <lineage>
        <taxon>Bacteria</taxon>
        <taxon>Pseudomonadati</taxon>
        <taxon>Verrucomicrobiota</taxon>
        <taxon>Opitutia</taxon>
        <taxon>Puniceicoccales</taxon>
        <taxon>Pelagicoccaceae</taxon>
        <taxon>Pelagicoccus</taxon>
    </lineage>
</organism>
<gene>
    <name evidence="3" type="ORF">JIN87_23390</name>
</gene>
<dbReference type="PANTHER" id="PTHR33546">
    <property type="entry name" value="LARGE, MULTIFUNCTIONAL SECRETED PROTEIN-RELATED"/>
    <property type="match status" value="1"/>
</dbReference>
<dbReference type="AlphaFoldDB" id="A0A934VTL5"/>
<keyword evidence="4" id="KW-1185">Reference proteome</keyword>
<evidence type="ECO:0000313" key="4">
    <source>
        <dbReference type="Proteomes" id="UP000617628"/>
    </source>
</evidence>
<dbReference type="InterPro" id="IPR055557">
    <property type="entry name" value="DUF7133"/>
</dbReference>
<evidence type="ECO:0000259" key="2">
    <source>
        <dbReference type="Pfam" id="PF23500"/>
    </source>
</evidence>
<dbReference type="Gene3D" id="2.120.10.30">
    <property type="entry name" value="TolB, C-terminal domain"/>
    <property type="match status" value="1"/>
</dbReference>
<protein>
    <recommendedName>
        <fullName evidence="2">DUF7133 domain-containing protein</fullName>
    </recommendedName>
</protein>
<evidence type="ECO:0000313" key="3">
    <source>
        <dbReference type="EMBL" id="MBK1879848.1"/>
    </source>
</evidence>
<dbReference type="RefSeq" id="WP_200358121.1">
    <property type="nucleotide sequence ID" value="NZ_JAENIL010000060.1"/>
</dbReference>
<dbReference type="EMBL" id="JAENIL010000060">
    <property type="protein sequence ID" value="MBK1879848.1"/>
    <property type="molecule type" value="Genomic_DNA"/>
</dbReference>
<keyword evidence="1" id="KW-0732">Signal</keyword>
<accession>A0A934VTL5</accession>